<evidence type="ECO:0000313" key="2">
    <source>
        <dbReference type="EMBL" id="MBW0535255.1"/>
    </source>
</evidence>
<evidence type="ECO:0000313" key="3">
    <source>
        <dbReference type="Proteomes" id="UP000765509"/>
    </source>
</evidence>
<sequence>MLSTPKAKKKVYAIEQVPEEESPTENSESDSMGYSIRGPSDDDQDTKEEFLVEYQEVTQLEIHEIQFEEGIPQDTANKSLCKHTKYAQTFLFTPTRGIAYIHGTATKITVCIDNAQCPLIISSATHCSIVANDFLDIHFPNWEKNLL</sequence>
<organism evidence="2 3">
    <name type="scientific">Austropuccinia psidii MF-1</name>
    <dbReference type="NCBI Taxonomy" id="1389203"/>
    <lineage>
        <taxon>Eukaryota</taxon>
        <taxon>Fungi</taxon>
        <taxon>Dikarya</taxon>
        <taxon>Basidiomycota</taxon>
        <taxon>Pucciniomycotina</taxon>
        <taxon>Pucciniomycetes</taxon>
        <taxon>Pucciniales</taxon>
        <taxon>Sphaerophragmiaceae</taxon>
        <taxon>Austropuccinia</taxon>
    </lineage>
</organism>
<dbReference type="AlphaFoldDB" id="A0A9Q3IDJ5"/>
<dbReference type="Proteomes" id="UP000765509">
    <property type="component" value="Unassembled WGS sequence"/>
</dbReference>
<feature type="compositionally biased region" description="Basic residues" evidence="1">
    <location>
        <begin position="1"/>
        <end position="11"/>
    </location>
</feature>
<feature type="region of interest" description="Disordered" evidence="1">
    <location>
        <begin position="1"/>
        <end position="47"/>
    </location>
</feature>
<accession>A0A9Q3IDJ5</accession>
<evidence type="ECO:0000256" key="1">
    <source>
        <dbReference type="SAM" id="MobiDB-lite"/>
    </source>
</evidence>
<protein>
    <submittedName>
        <fullName evidence="2">Uncharacterized protein</fullName>
    </submittedName>
</protein>
<dbReference type="EMBL" id="AVOT02040089">
    <property type="protein sequence ID" value="MBW0535255.1"/>
    <property type="molecule type" value="Genomic_DNA"/>
</dbReference>
<proteinExistence type="predicted"/>
<name>A0A9Q3IDJ5_9BASI</name>
<gene>
    <name evidence="2" type="ORF">O181_074970</name>
</gene>
<keyword evidence="3" id="KW-1185">Reference proteome</keyword>
<comment type="caution">
    <text evidence="2">The sequence shown here is derived from an EMBL/GenBank/DDBJ whole genome shotgun (WGS) entry which is preliminary data.</text>
</comment>
<reference evidence="2" key="1">
    <citation type="submission" date="2021-03" db="EMBL/GenBank/DDBJ databases">
        <title>Draft genome sequence of rust myrtle Austropuccinia psidii MF-1, a brazilian biotype.</title>
        <authorList>
            <person name="Quecine M.C."/>
            <person name="Pachon D.M.R."/>
            <person name="Bonatelli M.L."/>
            <person name="Correr F.H."/>
            <person name="Franceschini L.M."/>
            <person name="Leite T.F."/>
            <person name="Margarido G.R.A."/>
            <person name="Almeida C.A."/>
            <person name="Ferrarezi J.A."/>
            <person name="Labate C.A."/>
        </authorList>
    </citation>
    <scope>NUCLEOTIDE SEQUENCE</scope>
    <source>
        <strain evidence="2">MF-1</strain>
    </source>
</reference>